<sequence length="442" mass="48518">MAQVRCVAVVVCLLSACLVHGQDTAECAWDSNVALEQGLNIKSFDDGASYAARYPEISDAQKCREACCQREDCQVALMGTPADALAECFLVNCVKDGKDVCLFQPDTQFKVYRKKQMSQSDSPRVAADVSAPNSTDHCHLPKEVGPCRGAFTRFFHNVTSQACEQFIFGGCRGNENNFMTQDECESSCKGVTGTVLESNSLPDTPQKRMSIPENDKAVSPEGPATPLPEMTSDEFAAKCQAPPLTGHCRAAHRRYYYNPATGTCEQFIYGGCRGNQNNYETAEECQTTCTVRVVPSSRKSTEDQETGDDQEACMAPSEPGPCRAYFKMFFYEPSSGSCQPFVYGGCRGNSNRYSTVEECMSRCAGVDGRFDEHGNGQGRGRWTPAFFLVATLAVISAVLLVGLILISVRRAKLHHFHILDDKQELLTEEQMLEETTPKQGSP</sequence>
<evidence type="ECO:0000256" key="10">
    <source>
        <dbReference type="SAM" id="SignalP"/>
    </source>
</evidence>
<evidence type="ECO:0000313" key="13">
    <source>
        <dbReference type="Proteomes" id="UP000504632"/>
    </source>
</evidence>
<keyword evidence="6" id="KW-1015">Disulfide bond</keyword>
<evidence type="ECO:0000256" key="8">
    <source>
        <dbReference type="SAM" id="MobiDB-lite"/>
    </source>
</evidence>
<evidence type="ECO:0000256" key="5">
    <source>
        <dbReference type="ARBA" id="ARBA00023136"/>
    </source>
</evidence>
<dbReference type="InterPro" id="IPR020901">
    <property type="entry name" value="Prtase_inh_Kunz-CS"/>
</dbReference>
<keyword evidence="7" id="KW-0325">Glycoprotein</keyword>
<evidence type="ECO:0000256" key="3">
    <source>
        <dbReference type="ARBA" id="ARBA00022729"/>
    </source>
</evidence>
<dbReference type="AlphaFoldDB" id="A0A6J2VMI4"/>
<evidence type="ECO:0000259" key="12">
    <source>
        <dbReference type="PROSITE" id="PS50986"/>
    </source>
</evidence>
<dbReference type="GeneID" id="115814440"/>
<dbReference type="PROSITE" id="PS50986">
    <property type="entry name" value="MANSC"/>
    <property type="match status" value="1"/>
</dbReference>
<comment type="subcellular location">
    <subcellularLocation>
        <location evidence="1">Membrane</location>
    </subcellularLocation>
</comment>
<feature type="region of interest" description="Disordered" evidence="8">
    <location>
        <begin position="195"/>
        <end position="223"/>
    </location>
</feature>
<accession>A0A6J2VMI4</accession>
<dbReference type="SMART" id="SM00131">
    <property type="entry name" value="KU"/>
    <property type="match status" value="3"/>
</dbReference>
<dbReference type="PANTHER" id="PTHR47247:SF1">
    <property type="entry name" value="KUNITZ-TYPE PROTEASE INHIBITOR 2"/>
    <property type="match status" value="1"/>
</dbReference>
<dbReference type="PRINTS" id="PR00759">
    <property type="entry name" value="BASICPTASE"/>
</dbReference>
<gene>
    <name evidence="14" type="primary">spint2</name>
</gene>
<dbReference type="PROSITE" id="PS50279">
    <property type="entry name" value="BPTI_KUNITZ_2"/>
    <property type="match status" value="3"/>
</dbReference>
<dbReference type="GO" id="GO:0004867">
    <property type="term" value="F:serine-type endopeptidase inhibitor activity"/>
    <property type="evidence" value="ECO:0007669"/>
    <property type="project" value="UniProtKB-KW"/>
</dbReference>
<feature type="chain" id="PRO_5026693665" evidence="10">
    <location>
        <begin position="22"/>
        <end position="442"/>
    </location>
</feature>
<dbReference type="GO" id="GO:0016020">
    <property type="term" value="C:membrane"/>
    <property type="evidence" value="ECO:0007669"/>
    <property type="project" value="UniProtKB-SubCell"/>
</dbReference>
<feature type="transmembrane region" description="Helical" evidence="9">
    <location>
        <begin position="385"/>
        <end position="408"/>
    </location>
</feature>
<dbReference type="Pfam" id="PF07502">
    <property type="entry name" value="MANEC"/>
    <property type="match status" value="1"/>
</dbReference>
<dbReference type="SUPFAM" id="SSF57362">
    <property type="entry name" value="BPTI-like"/>
    <property type="match status" value="3"/>
</dbReference>
<evidence type="ECO:0000256" key="9">
    <source>
        <dbReference type="SAM" id="Phobius"/>
    </source>
</evidence>
<feature type="domain" description="MANSC" evidence="12">
    <location>
        <begin position="32"/>
        <end position="112"/>
    </location>
</feature>
<dbReference type="CTD" id="10653"/>
<reference evidence="14" key="1">
    <citation type="submission" date="2025-08" db="UniProtKB">
        <authorList>
            <consortium name="RefSeq"/>
        </authorList>
    </citation>
    <scope>IDENTIFICATION</scope>
</reference>
<dbReference type="SMART" id="SM00765">
    <property type="entry name" value="MANEC"/>
    <property type="match status" value="1"/>
</dbReference>
<evidence type="ECO:0000256" key="7">
    <source>
        <dbReference type="ARBA" id="ARBA00023180"/>
    </source>
</evidence>
<dbReference type="InterPro" id="IPR011106">
    <property type="entry name" value="MANSC_N"/>
</dbReference>
<dbReference type="InterPro" id="IPR002223">
    <property type="entry name" value="Kunitz_BPTI"/>
</dbReference>
<protein>
    <submittedName>
        <fullName evidence="14">Kunitz-type protease inhibitor 2</fullName>
    </submittedName>
</protein>
<organism evidence="13 14">
    <name type="scientific">Chanos chanos</name>
    <name type="common">Milkfish</name>
    <name type="synonym">Mugil chanos</name>
    <dbReference type="NCBI Taxonomy" id="29144"/>
    <lineage>
        <taxon>Eukaryota</taxon>
        <taxon>Metazoa</taxon>
        <taxon>Chordata</taxon>
        <taxon>Craniata</taxon>
        <taxon>Vertebrata</taxon>
        <taxon>Euteleostomi</taxon>
        <taxon>Actinopterygii</taxon>
        <taxon>Neopterygii</taxon>
        <taxon>Teleostei</taxon>
        <taxon>Ostariophysi</taxon>
        <taxon>Gonorynchiformes</taxon>
        <taxon>Chanidae</taxon>
        <taxon>Chanos</taxon>
    </lineage>
</organism>
<feature type="domain" description="BPTI/Kunitz inhibitor" evidence="11">
    <location>
        <begin position="239"/>
        <end position="289"/>
    </location>
</feature>
<dbReference type="Gene3D" id="4.10.410.10">
    <property type="entry name" value="Pancreatic trypsin inhibitor Kunitz domain"/>
    <property type="match status" value="3"/>
</dbReference>
<feature type="region of interest" description="Disordered" evidence="8">
    <location>
        <begin position="296"/>
        <end position="315"/>
    </location>
</feature>
<dbReference type="InterPro" id="IPR013980">
    <property type="entry name" value="MANSC_dom"/>
</dbReference>
<dbReference type="Pfam" id="PF00014">
    <property type="entry name" value="Kunitz_BPTI"/>
    <property type="match status" value="3"/>
</dbReference>
<keyword evidence="4" id="KW-0722">Serine protease inhibitor</keyword>
<dbReference type="OrthoDB" id="5950222at2759"/>
<feature type="signal peptide" evidence="10">
    <location>
        <begin position="1"/>
        <end position="21"/>
    </location>
</feature>
<dbReference type="FunFam" id="4.10.410.10:FF:000004">
    <property type="entry name" value="Tissue factor pathway inhibitor"/>
    <property type="match status" value="3"/>
</dbReference>
<keyword evidence="13" id="KW-1185">Reference proteome</keyword>
<evidence type="ECO:0000256" key="2">
    <source>
        <dbReference type="ARBA" id="ARBA00022690"/>
    </source>
</evidence>
<dbReference type="InParanoid" id="A0A6J2VMI4"/>
<dbReference type="InterPro" id="IPR036880">
    <property type="entry name" value="Kunitz_BPTI_sf"/>
</dbReference>
<keyword evidence="5 9" id="KW-0472">Membrane</keyword>
<evidence type="ECO:0000256" key="1">
    <source>
        <dbReference type="ARBA" id="ARBA00004370"/>
    </source>
</evidence>
<keyword evidence="2 14" id="KW-0646">Protease inhibitor</keyword>
<dbReference type="PANTHER" id="PTHR47247">
    <property type="entry name" value="KUNITZ-TYPE PROTEASE INHIBITOR 2"/>
    <property type="match status" value="1"/>
</dbReference>
<keyword evidence="3 10" id="KW-0732">Signal</keyword>
<feature type="domain" description="BPTI/Kunitz inhibitor" evidence="11">
    <location>
        <begin position="313"/>
        <end position="363"/>
    </location>
</feature>
<dbReference type="PROSITE" id="PS00280">
    <property type="entry name" value="BPTI_KUNITZ_1"/>
    <property type="match status" value="3"/>
</dbReference>
<name>A0A6J2VMI4_CHACN</name>
<feature type="domain" description="BPTI/Kunitz inhibitor" evidence="11">
    <location>
        <begin position="138"/>
        <end position="188"/>
    </location>
</feature>
<evidence type="ECO:0000256" key="4">
    <source>
        <dbReference type="ARBA" id="ARBA00022900"/>
    </source>
</evidence>
<evidence type="ECO:0000313" key="14">
    <source>
        <dbReference type="RefSeq" id="XP_030633148.1"/>
    </source>
</evidence>
<dbReference type="CDD" id="cd00109">
    <property type="entry name" value="Kunitz-type"/>
    <property type="match status" value="2"/>
</dbReference>
<dbReference type="PROSITE" id="PS51257">
    <property type="entry name" value="PROKAR_LIPOPROTEIN"/>
    <property type="match status" value="1"/>
</dbReference>
<evidence type="ECO:0000259" key="11">
    <source>
        <dbReference type="PROSITE" id="PS50279"/>
    </source>
</evidence>
<dbReference type="RefSeq" id="XP_030633148.1">
    <property type="nucleotide sequence ID" value="XM_030777288.1"/>
</dbReference>
<proteinExistence type="predicted"/>
<keyword evidence="9" id="KW-0812">Transmembrane</keyword>
<evidence type="ECO:0000256" key="6">
    <source>
        <dbReference type="ARBA" id="ARBA00023157"/>
    </source>
</evidence>
<dbReference type="Proteomes" id="UP000504632">
    <property type="component" value="Chromosome 6"/>
</dbReference>
<keyword evidence="9" id="KW-1133">Transmembrane helix</keyword>